<dbReference type="GO" id="GO:0046922">
    <property type="term" value="F:peptide-O-fucosyltransferase activity"/>
    <property type="evidence" value="ECO:0007669"/>
    <property type="project" value="InterPro"/>
</dbReference>
<dbReference type="AlphaFoldDB" id="A0A9P6QC64"/>
<dbReference type="PANTHER" id="PTHR13398:SF0">
    <property type="entry name" value="GDP-FUCOSE PROTEIN O-FUCOSYLTRANSFERASE 2"/>
    <property type="match status" value="1"/>
</dbReference>
<dbReference type="EMBL" id="JAAAJB010000170">
    <property type="protein sequence ID" value="KAG0263050.1"/>
    <property type="molecule type" value="Genomic_DNA"/>
</dbReference>
<keyword evidence="3" id="KW-0808">Transferase</keyword>
<feature type="compositionally biased region" description="Acidic residues" evidence="9">
    <location>
        <begin position="54"/>
        <end position="104"/>
    </location>
</feature>
<dbReference type="GO" id="GO:0006004">
    <property type="term" value="P:fucose metabolic process"/>
    <property type="evidence" value="ECO:0007669"/>
    <property type="project" value="UniProtKB-KW"/>
</dbReference>
<comment type="pathway">
    <text evidence="2">Protein modification; protein glycosylation.</text>
</comment>
<dbReference type="Pfam" id="PF10250">
    <property type="entry name" value="O-FucT"/>
    <property type="match status" value="1"/>
</dbReference>
<dbReference type="InterPro" id="IPR019378">
    <property type="entry name" value="GDP-Fuc_O-FucTrfase"/>
</dbReference>
<gene>
    <name evidence="10" type="ORF">DFQ27_001982</name>
</gene>
<name>A0A9P6QC64_9FUNG</name>
<sequence>MLAEIFADPDHGEPYPTEDNPQDVGQISDLEMYSSDNHEEEMGEHSPEHSDVSVLEEDEGEEIEEVEEMEELMGEEVEEEQEEIDGGVEESSNEDPEYEEEDDGSVIGVEPEVEDTTAMDDGITREPETHDVSTHSLPAHHHLLNTGSSSEADIWNDGQDFLTDDDFLELDEDYATIVSHGSEEEAAQALSSYKAQQGSKQADHSLPAQSAPSVLEKLDSGTQYLTYLPYAGITNQFYGILRALVLAKSLGRTLIIPPITPSSHDKPGEPQPWSTYFDIGTFTYLTNVKVIELHNLKDPLMTPVQSRSMKRGEEAVKKAADKEAIPAGDHQLSLPILEPLSCLQTGGFGLKRPLDFTAQEYLRHWGFDLTTYPSERPDELDVEQLAASIREDSRTQQLLCITNSHKISVPQGSEWDQYGRHFYFSPTLERFYVSAMDKLREEFDLDMQNGEQQHQQLPQYKEEGEDEKEQSLEDTDPPHNSHHPVPHRMTTNVEAVVDHRLQEPRSELYATQPISFISIHARRDDFIDYCQSHFTLDKMHTCLPSTEHLAATLSRLQARNPLLRHLPVLVSTNERRPEELAKFRSLGWHVVDHVRLQSEDKLGGVFGPMMVDQILMARARLLIGVRASTFSRVGALRQMDWYNRRSFIL</sequence>
<dbReference type="InterPro" id="IPR045130">
    <property type="entry name" value="OFUT2-like"/>
</dbReference>
<evidence type="ECO:0000256" key="8">
    <source>
        <dbReference type="ARBA" id="ARBA00026232"/>
    </source>
</evidence>
<feature type="region of interest" description="Disordered" evidence="9">
    <location>
        <begin position="1"/>
        <end position="112"/>
    </location>
</feature>
<dbReference type="Proteomes" id="UP000807716">
    <property type="component" value="Unassembled WGS sequence"/>
</dbReference>
<organism evidence="10 11">
    <name type="scientific">Actinomortierella ambigua</name>
    <dbReference type="NCBI Taxonomy" id="1343610"/>
    <lineage>
        <taxon>Eukaryota</taxon>
        <taxon>Fungi</taxon>
        <taxon>Fungi incertae sedis</taxon>
        <taxon>Mucoromycota</taxon>
        <taxon>Mortierellomycotina</taxon>
        <taxon>Mortierellomycetes</taxon>
        <taxon>Mortierellales</taxon>
        <taxon>Mortierellaceae</taxon>
        <taxon>Actinomortierella</taxon>
    </lineage>
</organism>
<keyword evidence="5" id="KW-0294">Fucose metabolism</keyword>
<dbReference type="Gene3D" id="3.40.50.11340">
    <property type="match status" value="1"/>
</dbReference>
<dbReference type="CDD" id="cd11296">
    <property type="entry name" value="O-FucT_like"/>
    <property type="match status" value="1"/>
</dbReference>
<comment type="caution">
    <text evidence="10">The sequence shown here is derived from an EMBL/GenBank/DDBJ whole genome shotgun (WGS) entry which is preliminary data.</text>
</comment>
<comment type="similarity">
    <text evidence="7">Belongs to the glycosyltransferase 68 family.</text>
</comment>
<feature type="compositionally biased region" description="Acidic residues" evidence="9">
    <location>
        <begin position="463"/>
        <end position="475"/>
    </location>
</feature>
<keyword evidence="6" id="KW-0119">Carbohydrate metabolism</keyword>
<keyword evidence="11" id="KW-1185">Reference proteome</keyword>
<evidence type="ECO:0000313" key="11">
    <source>
        <dbReference type="Proteomes" id="UP000807716"/>
    </source>
</evidence>
<dbReference type="PANTHER" id="PTHR13398">
    <property type="entry name" value="GDP-FUCOSE PROTEIN O-FUCOSYLTRANSFERASE 2"/>
    <property type="match status" value="1"/>
</dbReference>
<comment type="subcellular location">
    <subcellularLocation>
        <location evidence="1">Endoplasmic reticulum</location>
    </subcellularLocation>
</comment>
<evidence type="ECO:0000256" key="6">
    <source>
        <dbReference type="ARBA" id="ARBA00023277"/>
    </source>
</evidence>
<feature type="region of interest" description="Disordered" evidence="9">
    <location>
        <begin position="451"/>
        <end position="487"/>
    </location>
</feature>
<evidence type="ECO:0000256" key="2">
    <source>
        <dbReference type="ARBA" id="ARBA00004922"/>
    </source>
</evidence>
<keyword evidence="4" id="KW-0256">Endoplasmic reticulum</keyword>
<dbReference type="Gene3D" id="3.40.50.11350">
    <property type="match status" value="1"/>
</dbReference>
<evidence type="ECO:0000313" key="10">
    <source>
        <dbReference type="EMBL" id="KAG0263050.1"/>
    </source>
</evidence>
<dbReference type="GO" id="GO:0005783">
    <property type="term" value="C:endoplasmic reticulum"/>
    <property type="evidence" value="ECO:0007669"/>
    <property type="project" value="UniProtKB-SubCell"/>
</dbReference>
<protein>
    <recommendedName>
        <fullName evidence="8">GDP-fucose protein O-fucosyltransferase 2</fullName>
    </recommendedName>
</protein>
<evidence type="ECO:0000256" key="3">
    <source>
        <dbReference type="ARBA" id="ARBA00022679"/>
    </source>
</evidence>
<reference evidence="10" key="1">
    <citation type="journal article" date="2020" name="Fungal Divers.">
        <title>Resolving the Mortierellaceae phylogeny through synthesis of multi-gene phylogenetics and phylogenomics.</title>
        <authorList>
            <person name="Vandepol N."/>
            <person name="Liber J."/>
            <person name="Desiro A."/>
            <person name="Na H."/>
            <person name="Kennedy M."/>
            <person name="Barry K."/>
            <person name="Grigoriev I.V."/>
            <person name="Miller A.N."/>
            <person name="O'Donnell K."/>
            <person name="Stajich J.E."/>
            <person name="Bonito G."/>
        </authorList>
    </citation>
    <scope>NUCLEOTIDE SEQUENCE</scope>
    <source>
        <strain evidence="10">BC1065</strain>
    </source>
</reference>
<evidence type="ECO:0000256" key="1">
    <source>
        <dbReference type="ARBA" id="ARBA00004240"/>
    </source>
</evidence>
<evidence type="ECO:0000256" key="5">
    <source>
        <dbReference type="ARBA" id="ARBA00023253"/>
    </source>
</evidence>
<evidence type="ECO:0000256" key="4">
    <source>
        <dbReference type="ARBA" id="ARBA00022824"/>
    </source>
</evidence>
<accession>A0A9P6QC64</accession>
<dbReference type="OrthoDB" id="1882547at2759"/>
<evidence type="ECO:0000256" key="7">
    <source>
        <dbReference type="ARBA" id="ARBA00025803"/>
    </source>
</evidence>
<evidence type="ECO:0000256" key="9">
    <source>
        <dbReference type="SAM" id="MobiDB-lite"/>
    </source>
</evidence>
<proteinExistence type="inferred from homology"/>